<comment type="caution">
    <text evidence="1">The sequence shown here is derived from an EMBL/GenBank/DDBJ whole genome shotgun (WGS) entry which is preliminary data.</text>
</comment>
<dbReference type="RefSeq" id="WP_068259282.1">
    <property type="nucleotide sequence ID" value="NZ_LWSK01000009.1"/>
</dbReference>
<protein>
    <submittedName>
        <fullName evidence="1">Uncharacterized protein</fullName>
    </submittedName>
</protein>
<evidence type="ECO:0000313" key="2">
    <source>
        <dbReference type="Proteomes" id="UP000322699"/>
    </source>
</evidence>
<keyword evidence="2" id="KW-1185">Reference proteome</keyword>
<name>A0A5B1CGI2_9BACT</name>
<accession>A0A5B1CGI2</accession>
<evidence type="ECO:0000313" key="1">
    <source>
        <dbReference type="EMBL" id="KAA1258304.1"/>
    </source>
</evidence>
<dbReference type="EMBL" id="VRLW01000001">
    <property type="protein sequence ID" value="KAA1258304.1"/>
    <property type="molecule type" value="Genomic_DNA"/>
</dbReference>
<proteinExistence type="predicted"/>
<gene>
    <name evidence="1" type="ORF">LF1_08200</name>
</gene>
<organism evidence="1 2">
    <name type="scientific">Rubripirellula obstinata</name>
    <dbReference type="NCBI Taxonomy" id="406547"/>
    <lineage>
        <taxon>Bacteria</taxon>
        <taxon>Pseudomonadati</taxon>
        <taxon>Planctomycetota</taxon>
        <taxon>Planctomycetia</taxon>
        <taxon>Pirellulales</taxon>
        <taxon>Pirellulaceae</taxon>
        <taxon>Rubripirellula</taxon>
    </lineage>
</organism>
<dbReference type="AlphaFoldDB" id="A0A5B1CGI2"/>
<dbReference type="Proteomes" id="UP000322699">
    <property type="component" value="Unassembled WGS sequence"/>
</dbReference>
<sequence>MNESQETSDPVEDLKERLYHWHRDDFECRSRVLSDLVAKDDNFEGYSLEYPKTSRLAAEELRCRGLDVDIAPRLLLMAIFGQEDVAEWTADDVDDWAIQAELEGSLSRSAMFCRGANVRFGQMMVAYMYRCVRSGVSFGPQIDMDRFEYAIVPGDPYNRVQFLPVGRLTTVIREANYE</sequence>
<reference evidence="1 2" key="1">
    <citation type="submission" date="2019-08" db="EMBL/GenBank/DDBJ databases">
        <title>Deep-cultivation of Planctomycetes and their phenomic and genomic characterization uncovers novel biology.</title>
        <authorList>
            <person name="Wiegand S."/>
            <person name="Jogler M."/>
            <person name="Boedeker C."/>
            <person name="Pinto D."/>
            <person name="Vollmers J."/>
            <person name="Rivas-Marin E."/>
            <person name="Kohn T."/>
            <person name="Peeters S.H."/>
            <person name="Heuer A."/>
            <person name="Rast P."/>
            <person name="Oberbeckmann S."/>
            <person name="Bunk B."/>
            <person name="Jeske O."/>
            <person name="Meyerdierks A."/>
            <person name="Storesund J.E."/>
            <person name="Kallscheuer N."/>
            <person name="Luecker S."/>
            <person name="Lage O.M."/>
            <person name="Pohl T."/>
            <person name="Merkel B.J."/>
            <person name="Hornburger P."/>
            <person name="Mueller R.-W."/>
            <person name="Bruemmer F."/>
            <person name="Labrenz M."/>
            <person name="Spormann A.M."/>
            <person name="Op Den Camp H."/>
            <person name="Overmann J."/>
            <person name="Amann R."/>
            <person name="Jetten M.S.M."/>
            <person name="Mascher T."/>
            <person name="Medema M.H."/>
            <person name="Devos D.P."/>
            <person name="Kaster A.-K."/>
            <person name="Ovreas L."/>
            <person name="Rohde M."/>
            <person name="Galperin M.Y."/>
            <person name="Jogler C."/>
        </authorList>
    </citation>
    <scope>NUCLEOTIDE SEQUENCE [LARGE SCALE GENOMIC DNA]</scope>
    <source>
        <strain evidence="1 2">LF1</strain>
    </source>
</reference>